<dbReference type="Gene3D" id="1.10.1660.10">
    <property type="match status" value="1"/>
</dbReference>
<name>A0A0U3NGF5_9BURK</name>
<dbReference type="Pfam" id="PF13411">
    <property type="entry name" value="MerR_1"/>
    <property type="match status" value="1"/>
</dbReference>
<feature type="domain" description="HTH merR-type" evidence="6">
    <location>
        <begin position="1"/>
        <end position="52"/>
    </location>
</feature>
<keyword evidence="8" id="KW-1185">Reference proteome</keyword>
<dbReference type="PANTHER" id="PTHR30204:SF69">
    <property type="entry name" value="MERR-FAMILY TRANSCRIPTIONAL REGULATOR"/>
    <property type="match status" value="1"/>
</dbReference>
<evidence type="ECO:0000313" key="7">
    <source>
        <dbReference type="EMBL" id="ALV07504.1"/>
    </source>
</evidence>
<evidence type="ECO:0000313" key="8">
    <source>
        <dbReference type="Proteomes" id="UP000060699"/>
    </source>
</evidence>
<evidence type="ECO:0000256" key="4">
    <source>
        <dbReference type="ARBA" id="ARBA00023163"/>
    </source>
</evidence>
<keyword evidence="4" id="KW-0804">Transcription</keyword>
<gene>
    <name evidence="7" type="ORF">RD2015_3043</name>
</gene>
<dbReference type="PANTHER" id="PTHR30204">
    <property type="entry name" value="REDOX-CYCLING DRUG-SENSING TRANSCRIPTIONAL ACTIVATOR SOXR"/>
    <property type="match status" value="1"/>
</dbReference>
<sequence length="102" mass="11676">MRHYDGLGLLQSFRADNGYRRFRRVAVVQVQQIQRFLTAGFTLEEVRSFPGCMLMIEGAALCTETKQAQRERLAAIEDQMAALERQRVALMEMLQRGTQGLP</sequence>
<dbReference type="Proteomes" id="UP000060699">
    <property type="component" value="Chromosome"/>
</dbReference>
<dbReference type="STRING" id="76731.RD2015_3043"/>
<reference evidence="7 8" key="1">
    <citation type="submission" date="2015-12" db="EMBL/GenBank/DDBJ databases">
        <title>Complete genome of Roseateles depolymerans KCTC 42856.</title>
        <authorList>
            <person name="Kim K.M."/>
        </authorList>
    </citation>
    <scope>NUCLEOTIDE SEQUENCE [LARGE SCALE GENOMIC DNA]</scope>
    <source>
        <strain evidence="7 8">KCTC 42856</strain>
    </source>
</reference>
<dbReference type="SUPFAM" id="SSF46955">
    <property type="entry name" value="Putative DNA-binding domain"/>
    <property type="match status" value="1"/>
</dbReference>
<feature type="coiled-coil region" evidence="5">
    <location>
        <begin position="66"/>
        <end position="93"/>
    </location>
</feature>
<proteinExistence type="predicted"/>
<keyword evidence="5" id="KW-0175">Coiled coil</keyword>
<dbReference type="EMBL" id="CP013729">
    <property type="protein sequence ID" value="ALV07504.1"/>
    <property type="molecule type" value="Genomic_DNA"/>
</dbReference>
<protein>
    <submittedName>
        <fullName evidence="7">Transcriptional regulator, MerR family</fullName>
    </submittedName>
</protein>
<evidence type="ECO:0000256" key="1">
    <source>
        <dbReference type="ARBA" id="ARBA00022491"/>
    </source>
</evidence>
<keyword evidence="1" id="KW-0678">Repressor</keyword>
<dbReference type="KEGG" id="rdp:RD2015_3043"/>
<dbReference type="InterPro" id="IPR047057">
    <property type="entry name" value="MerR_fam"/>
</dbReference>
<dbReference type="AlphaFoldDB" id="A0A0U3NGF5"/>
<dbReference type="InterPro" id="IPR000551">
    <property type="entry name" value="MerR-type_HTH_dom"/>
</dbReference>
<dbReference type="GO" id="GO:0003700">
    <property type="term" value="F:DNA-binding transcription factor activity"/>
    <property type="evidence" value="ECO:0007669"/>
    <property type="project" value="InterPro"/>
</dbReference>
<keyword evidence="2" id="KW-0805">Transcription regulation</keyword>
<organism evidence="7 8">
    <name type="scientific">Roseateles depolymerans</name>
    <dbReference type="NCBI Taxonomy" id="76731"/>
    <lineage>
        <taxon>Bacteria</taxon>
        <taxon>Pseudomonadati</taxon>
        <taxon>Pseudomonadota</taxon>
        <taxon>Betaproteobacteria</taxon>
        <taxon>Burkholderiales</taxon>
        <taxon>Sphaerotilaceae</taxon>
        <taxon>Roseateles</taxon>
    </lineage>
</organism>
<keyword evidence="3" id="KW-0238">DNA-binding</keyword>
<evidence type="ECO:0000256" key="3">
    <source>
        <dbReference type="ARBA" id="ARBA00023125"/>
    </source>
</evidence>
<dbReference type="InterPro" id="IPR009061">
    <property type="entry name" value="DNA-bd_dom_put_sf"/>
</dbReference>
<dbReference type="PROSITE" id="PS50937">
    <property type="entry name" value="HTH_MERR_2"/>
    <property type="match status" value="1"/>
</dbReference>
<evidence type="ECO:0000259" key="6">
    <source>
        <dbReference type="PROSITE" id="PS50937"/>
    </source>
</evidence>
<dbReference type="GO" id="GO:0003677">
    <property type="term" value="F:DNA binding"/>
    <property type="evidence" value="ECO:0007669"/>
    <property type="project" value="UniProtKB-KW"/>
</dbReference>
<evidence type="ECO:0000256" key="5">
    <source>
        <dbReference type="SAM" id="Coils"/>
    </source>
</evidence>
<evidence type="ECO:0000256" key="2">
    <source>
        <dbReference type="ARBA" id="ARBA00023015"/>
    </source>
</evidence>
<accession>A0A0U3NGF5</accession>